<dbReference type="Pfam" id="PF23477">
    <property type="entry name" value="zf_Tbcl_2"/>
    <property type="match status" value="1"/>
</dbReference>
<dbReference type="InterPro" id="IPR051162">
    <property type="entry name" value="T4SS_component"/>
</dbReference>
<proteinExistence type="predicted"/>
<protein>
    <submittedName>
        <fullName evidence="4">Uncharacterized protein</fullName>
    </submittedName>
</protein>
<feature type="domain" description="CxxC-x17-CxxC" evidence="3">
    <location>
        <begin position="455"/>
        <end position="483"/>
    </location>
</feature>
<feature type="compositionally biased region" description="Basic and acidic residues" evidence="1">
    <location>
        <begin position="559"/>
        <end position="572"/>
    </location>
</feature>
<dbReference type="PATRIC" id="fig|1618617.3.peg.518"/>
<dbReference type="InterPro" id="IPR019476">
    <property type="entry name" value="T4SS_TraD_DNA-bd"/>
</dbReference>
<dbReference type="PANTHER" id="PTHR30121:SF11">
    <property type="entry name" value="AAA+ ATPASE DOMAIN-CONTAINING PROTEIN"/>
    <property type="match status" value="1"/>
</dbReference>
<feature type="region of interest" description="Disordered" evidence="1">
    <location>
        <begin position="496"/>
        <end position="585"/>
    </location>
</feature>
<dbReference type="EMBL" id="LCMJ01000039">
    <property type="protein sequence ID" value="KKU34399.1"/>
    <property type="molecule type" value="Genomic_DNA"/>
</dbReference>
<dbReference type="SUPFAM" id="SSF52540">
    <property type="entry name" value="P-loop containing nucleoside triphosphate hydrolases"/>
    <property type="match status" value="1"/>
</dbReference>
<evidence type="ECO:0000313" key="4">
    <source>
        <dbReference type="EMBL" id="KKU34399.1"/>
    </source>
</evidence>
<dbReference type="Proteomes" id="UP000034067">
    <property type="component" value="Unassembled WGS sequence"/>
</dbReference>
<comment type="caution">
    <text evidence="4">The sequence shown here is derived from an EMBL/GenBank/DDBJ whole genome shotgun (WGS) entry which is preliminary data.</text>
</comment>
<dbReference type="InterPro" id="IPR026363">
    <property type="entry name" value="CxxC-x17-CxxC_dom"/>
</dbReference>
<name>A0A0G1PNN6_9BACT</name>
<evidence type="ECO:0000259" key="2">
    <source>
        <dbReference type="Pfam" id="PF10412"/>
    </source>
</evidence>
<reference evidence="4 5" key="1">
    <citation type="journal article" date="2015" name="Nature">
        <title>rRNA introns, odd ribosomes, and small enigmatic genomes across a large radiation of phyla.</title>
        <authorList>
            <person name="Brown C.T."/>
            <person name="Hug L.A."/>
            <person name="Thomas B.C."/>
            <person name="Sharon I."/>
            <person name="Castelle C.J."/>
            <person name="Singh A."/>
            <person name="Wilkins M.J."/>
            <person name="Williams K.H."/>
            <person name="Banfield J.F."/>
        </authorList>
    </citation>
    <scope>NUCLEOTIDE SEQUENCE [LARGE SCALE GENOMIC DNA]</scope>
</reference>
<evidence type="ECO:0000256" key="1">
    <source>
        <dbReference type="SAM" id="MobiDB-lite"/>
    </source>
</evidence>
<dbReference type="InterPro" id="IPR027417">
    <property type="entry name" value="P-loop_NTPase"/>
</dbReference>
<dbReference type="PANTHER" id="PTHR30121">
    <property type="entry name" value="UNCHARACTERIZED PROTEIN YJGR-RELATED"/>
    <property type="match status" value="1"/>
</dbReference>
<dbReference type="Pfam" id="PF10412">
    <property type="entry name" value="TrwB_AAD_bind"/>
    <property type="match status" value="1"/>
</dbReference>
<sequence length="607" mass="68183">MDDITYFAEANFRDKRTRFGIKRQDRRKHVYVIGKTGMGKTTILENMAIQDIQSGEGIGFMDPHGDTAEKLLDYIPEERIDDVIYFNPADIQFPIAFNAIENVDPDKRHLMASGLVGVFHKLWAETWGPRLEHVLRNTIMALLEVPDSTLLGIMRMLVDKQFRKKIVEQLKDPVVKSFWTEEFAKYSDKFQTEAVAPIQNKVGQFLTSSLIRNIVGQTHSAIDIRKAMDEGKIVIMNLSKGRIGEDNSALFGAMLITKIQLAAMSRVDTPEEERKDFFLYVDEFQNFSTESFANILSEARKYRLNLTLAHQYITQVQEEVRDAVFGNVGTMITCRVGGADAEFLEKEFSPEFMLNDIVNLGFASIYLKLMIDGIASRPFSAATLPPIPKPEVSYRDEIIKRSRERYGTAREEVEQKIIEWSRPIEASVSGASFAAEAGEGMSARAGASFAPQKPLYDAHCFVCGQKTQVVFVPDPNRPVYCKEHLNLIKEKGAAPMPARAAGSVSQRPEPQAMAGLPAHAGGPPPAAPRQFFPQRVSPPPRVPERAPARANGGPAISKRSPEERISLNEAFKKPPVLFRSEKKEHRKVNVDELKKIIDETVNKKEEE</sequence>
<gene>
    <name evidence="4" type="ORF">UX48_C0039G0005</name>
</gene>
<dbReference type="AlphaFoldDB" id="A0A0G1PNN6"/>
<dbReference type="Gene3D" id="3.40.50.300">
    <property type="entry name" value="P-loop containing nucleotide triphosphate hydrolases"/>
    <property type="match status" value="2"/>
</dbReference>
<organism evidence="4 5">
    <name type="scientific">Candidatus Azambacteria bacterium GW2011_GWB1_46_27</name>
    <dbReference type="NCBI Taxonomy" id="1618617"/>
    <lineage>
        <taxon>Bacteria</taxon>
        <taxon>Candidatus Azamiibacteriota</taxon>
    </lineage>
</organism>
<accession>A0A0G1PNN6</accession>
<feature type="domain" description="Type IV secretion system coupling protein TraD DNA-binding" evidence="2">
    <location>
        <begin position="24"/>
        <end position="318"/>
    </location>
</feature>
<evidence type="ECO:0000259" key="3">
    <source>
        <dbReference type="Pfam" id="PF23477"/>
    </source>
</evidence>
<evidence type="ECO:0000313" key="5">
    <source>
        <dbReference type="Proteomes" id="UP000034067"/>
    </source>
</evidence>